<proteinExistence type="inferred from homology"/>
<keyword evidence="3" id="KW-1003">Cell membrane</keyword>
<keyword evidence="5 7" id="KW-1133">Transmembrane helix</keyword>
<dbReference type="GO" id="GO:0005886">
    <property type="term" value="C:plasma membrane"/>
    <property type="evidence" value="ECO:0007669"/>
    <property type="project" value="UniProtKB-SubCell"/>
</dbReference>
<evidence type="ECO:0000256" key="1">
    <source>
        <dbReference type="ARBA" id="ARBA00004651"/>
    </source>
</evidence>
<organism evidence="9 10">
    <name type="scientific">Microlunatus flavus</name>
    <dbReference type="NCBI Taxonomy" id="1036181"/>
    <lineage>
        <taxon>Bacteria</taxon>
        <taxon>Bacillati</taxon>
        <taxon>Actinomycetota</taxon>
        <taxon>Actinomycetes</taxon>
        <taxon>Propionibacteriales</taxon>
        <taxon>Propionibacteriaceae</taxon>
        <taxon>Microlunatus</taxon>
    </lineage>
</organism>
<evidence type="ECO:0000256" key="4">
    <source>
        <dbReference type="ARBA" id="ARBA00022692"/>
    </source>
</evidence>
<feature type="transmembrane region" description="Helical" evidence="7">
    <location>
        <begin position="121"/>
        <end position="141"/>
    </location>
</feature>
<evidence type="ECO:0000259" key="8">
    <source>
        <dbReference type="PROSITE" id="PS50928"/>
    </source>
</evidence>
<sequence length="305" mass="32841">MSSETLTAAPPVALPQRRRRALYGVPIWFAVPGLFFFLAIVAYPTVLGVYYAFTDWSGLGSAINFIGLDNFVALFSSAETLAALGNTVLMAASITILQNVIGLALALGVSSRIKSRNILRTLLFAPVVMTPIIVGYLWQFLYVPDGPVSTIAAALGFSGVNVLGDPSTALWGVVSVVVWQYSGYSMVIFVAGIQNIPEEVGEAAELDGAGPFKRFAYVTWPLIRTATGINLTLSLITSLKLFDQVIATTQGGPGYATQTLSTLLYNQAFLYNRYGYGIALGLIVFILIAVVAFAQMWLLRDRSES</sequence>
<dbReference type="AlphaFoldDB" id="A0A1H9A8L5"/>
<keyword evidence="4 7" id="KW-0812">Transmembrane</keyword>
<dbReference type="RefSeq" id="WP_091177526.1">
    <property type="nucleotide sequence ID" value="NZ_FOFA01000001.1"/>
</dbReference>
<comment type="subcellular location">
    <subcellularLocation>
        <location evidence="1 7">Cell membrane</location>
        <topology evidence="1 7">Multi-pass membrane protein</topology>
    </subcellularLocation>
</comment>
<feature type="domain" description="ABC transmembrane type-1" evidence="8">
    <location>
        <begin position="84"/>
        <end position="295"/>
    </location>
</feature>
<evidence type="ECO:0000313" key="9">
    <source>
        <dbReference type="EMBL" id="SEP73004.1"/>
    </source>
</evidence>
<dbReference type="STRING" id="1036181.SAMN05421756_101515"/>
<feature type="transmembrane region" description="Helical" evidence="7">
    <location>
        <begin position="170"/>
        <end position="193"/>
    </location>
</feature>
<accession>A0A1H9A8L5</accession>
<evidence type="ECO:0000256" key="2">
    <source>
        <dbReference type="ARBA" id="ARBA00022448"/>
    </source>
</evidence>
<feature type="transmembrane region" description="Helical" evidence="7">
    <location>
        <begin position="27"/>
        <end position="53"/>
    </location>
</feature>
<dbReference type="InterPro" id="IPR035906">
    <property type="entry name" value="MetI-like_sf"/>
</dbReference>
<evidence type="ECO:0000256" key="7">
    <source>
        <dbReference type="RuleBase" id="RU363032"/>
    </source>
</evidence>
<evidence type="ECO:0000256" key="6">
    <source>
        <dbReference type="ARBA" id="ARBA00023136"/>
    </source>
</evidence>
<dbReference type="SUPFAM" id="SSF160964">
    <property type="entry name" value="MalF N-terminal region-like"/>
    <property type="match status" value="1"/>
</dbReference>
<evidence type="ECO:0000256" key="3">
    <source>
        <dbReference type="ARBA" id="ARBA00022475"/>
    </source>
</evidence>
<feature type="transmembrane region" description="Helical" evidence="7">
    <location>
        <begin position="274"/>
        <end position="299"/>
    </location>
</feature>
<evidence type="ECO:0000313" key="10">
    <source>
        <dbReference type="Proteomes" id="UP000198504"/>
    </source>
</evidence>
<dbReference type="PANTHER" id="PTHR30193">
    <property type="entry name" value="ABC TRANSPORTER PERMEASE PROTEIN"/>
    <property type="match status" value="1"/>
</dbReference>
<feature type="transmembrane region" description="Helical" evidence="7">
    <location>
        <begin position="88"/>
        <end position="109"/>
    </location>
</feature>
<name>A0A1H9A8L5_9ACTN</name>
<keyword evidence="2 7" id="KW-0813">Transport</keyword>
<dbReference type="Proteomes" id="UP000198504">
    <property type="component" value="Unassembled WGS sequence"/>
</dbReference>
<keyword evidence="10" id="KW-1185">Reference proteome</keyword>
<dbReference type="InterPro" id="IPR051393">
    <property type="entry name" value="ABC_transporter_permease"/>
</dbReference>
<dbReference type="GO" id="GO:0055085">
    <property type="term" value="P:transmembrane transport"/>
    <property type="evidence" value="ECO:0007669"/>
    <property type="project" value="InterPro"/>
</dbReference>
<reference evidence="10" key="1">
    <citation type="submission" date="2016-10" db="EMBL/GenBank/DDBJ databases">
        <authorList>
            <person name="Varghese N."/>
            <person name="Submissions S."/>
        </authorList>
    </citation>
    <scope>NUCLEOTIDE SEQUENCE [LARGE SCALE GENOMIC DNA]</scope>
    <source>
        <strain evidence="10">CGMCC 4.6856</strain>
    </source>
</reference>
<keyword evidence="6 7" id="KW-0472">Membrane</keyword>
<protein>
    <submittedName>
        <fullName evidence="9">Raffinose/stachyose/melibiose transport system permease protein</fullName>
    </submittedName>
</protein>
<dbReference type="SUPFAM" id="SSF161098">
    <property type="entry name" value="MetI-like"/>
    <property type="match status" value="1"/>
</dbReference>
<gene>
    <name evidence="9" type="ORF">SAMN05421756_101515</name>
</gene>
<dbReference type="OrthoDB" id="9804439at2"/>
<dbReference type="EMBL" id="FOFA01000001">
    <property type="protein sequence ID" value="SEP73004.1"/>
    <property type="molecule type" value="Genomic_DNA"/>
</dbReference>
<dbReference type="PROSITE" id="PS50928">
    <property type="entry name" value="ABC_TM1"/>
    <property type="match status" value="1"/>
</dbReference>
<comment type="similarity">
    <text evidence="7">Belongs to the binding-protein-dependent transport system permease family.</text>
</comment>
<dbReference type="InterPro" id="IPR000515">
    <property type="entry name" value="MetI-like"/>
</dbReference>
<dbReference type="PANTHER" id="PTHR30193:SF37">
    <property type="entry name" value="INNER MEMBRANE ABC TRANSPORTER PERMEASE PROTEIN YCJO"/>
    <property type="match status" value="1"/>
</dbReference>
<dbReference type="CDD" id="cd06261">
    <property type="entry name" value="TM_PBP2"/>
    <property type="match status" value="1"/>
</dbReference>
<dbReference type="Gene3D" id="1.10.3720.10">
    <property type="entry name" value="MetI-like"/>
    <property type="match status" value="1"/>
</dbReference>
<evidence type="ECO:0000256" key="5">
    <source>
        <dbReference type="ARBA" id="ARBA00022989"/>
    </source>
</evidence>
<dbReference type="Pfam" id="PF00528">
    <property type="entry name" value="BPD_transp_1"/>
    <property type="match status" value="1"/>
</dbReference>